<evidence type="ECO:0000313" key="1">
    <source>
        <dbReference type="EMBL" id="MBC8597060.1"/>
    </source>
</evidence>
<reference evidence="1" key="1">
    <citation type="submission" date="2020-08" db="EMBL/GenBank/DDBJ databases">
        <title>Genome public.</title>
        <authorList>
            <person name="Liu C."/>
            <person name="Sun Q."/>
        </authorList>
    </citation>
    <scope>NUCLEOTIDE SEQUENCE</scope>
    <source>
        <strain evidence="1">NSJ-50</strain>
    </source>
</reference>
<dbReference type="AlphaFoldDB" id="A0A926ITY4"/>
<gene>
    <name evidence="1" type="ORF">H8706_09290</name>
</gene>
<comment type="caution">
    <text evidence="1">The sequence shown here is derived from an EMBL/GenBank/DDBJ whole genome shotgun (WGS) entry which is preliminary data.</text>
</comment>
<accession>A0A926ITY4</accession>
<protein>
    <submittedName>
        <fullName evidence="1">Uncharacterized protein</fullName>
    </submittedName>
</protein>
<proteinExistence type="predicted"/>
<name>A0A926ITY4_9FIRM</name>
<dbReference type="EMBL" id="JACRTE010000013">
    <property type="protein sequence ID" value="MBC8597060.1"/>
    <property type="molecule type" value="Genomic_DNA"/>
</dbReference>
<dbReference type="Proteomes" id="UP000647416">
    <property type="component" value="Unassembled WGS sequence"/>
</dbReference>
<sequence length="74" mass="8361">MIYSVVKVQAKGLTFSWFGINPFTHLDKGGQNAHPKSPLFQKFLENIFLETKKPPFSLLPAKKTAGRNFHNSDV</sequence>
<organism evidence="1 2">
    <name type="scientific">Qingrenia yutianensis</name>
    <dbReference type="NCBI Taxonomy" id="2763676"/>
    <lineage>
        <taxon>Bacteria</taxon>
        <taxon>Bacillati</taxon>
        <taxon>Bacillota</taxon>
        <taxon>Clostridia</taxon>
        <taxon>Eubacteriales</taxon>
        <taxon>Oscillospiraceae</taxon>
        <taxon>Qingrenia</taxon>
    </lineage>
</organism>
<keyword evidence="2" id="KW-1185">Reference proteome</keyword>
<evidence type="ECO:0000313" key="2">
    <source>
        <dbReference type="Proteomes" id="UP000647416"/>
    </source>
</evidence>